<sequence length="167" mass="19189">MSTKFGVVLLLQIGMMILDVGFNTAAIVLSRYHSILLMLYILQDTNILMALIVMLISFSSTFIFQAGLISLLLKRFTPSIIVSLLYLIFTVAFHIISLRGDETLRNTNVWNIGVMVLNVLQKLSGILFYFFYKRTCLLLSDPRYHHDSAWLRSKIQHSEMTQTQIHD</sequence>
<evidence type="ECO:0000256" key="6">
    <source>
        <dbReference type="ARBA" id="ARBA00022554"/>
    </source>
</evidence>
<dbReference type="PANTHER" id="PTHR13306">
    <property type="entry name" value="TRANSMEMBRANE PROTEIN 138"/>
    <property type="match status" value="1"/>
</dbReference>
<evidence type="ECO:0000256" key="10">
    <source>
        <dbReference type="ARBA" id="ARBA00023069"/>
    </source>
</evidence>
<evidence type="ECO:0000313" key="15">
    <source>
        <dbReference type="EMBL" id="TMS35531.1"/>
    </source>
</evidence>
<keyword evidence="10" id="KW-0969">Cilium</keyword>
<name>A0A4U8UR25_STECR</name>
<keyword evidence="16" id="KW-1185">Reference proteome</keyword>
<keyword evidence="13" id="KW-0966">Cell projection</keyword>
<evidence type="ECO:0000256" key="2">
    <source>
        <dbReference type="ARBA" id="ARBA00004128"/>
    </source>
</evidence>
<comment type="function">
    <text evidence="1">Required for ciliogenesis.</text>
</comment>
<dbReference type="STRING" id="34508.A0A4U8UR25"/>
<keyword evidence="7 14" id="KW-0812">Transmembrane</keyword>
<comment type="subcellular location">
    <subcellularLocation>
        <location evidence="3">Cell projection</location>
        <location evidence="3">Cilium</location>
    </subcellularLocation>
    <subcellularLocation>
        <location evidence="2">Vacuole membrane</location>
        <topology evidence="2">Multi-pass membrane protein</topology>
    </subcellularLocation>
</comment>
<keyword evidence="9 14" id="KW-1133">Transmembrane helix</keyword>
<keyword evidence="11 14" id="KW-0472">Membrane</keyword>
<evidence type="ECO:0000256" key="8">
    <source>
        <dbReference type="ARBA" id="ARBA00022794"/>
    </source>
</evidence>
<dbReference type="Proteomes" id="UP000298663">
    <property type="component" value="Chromosome X"/>
</dbReference>
<reference evidence="15 16" key="2">
    <citation type="journal article" date="2019" name="G3 (Bethesda)">
        <title>Hybrid Assembly of the Genome of the Entomopathogenic Nematode Steinernema carpocapsae Identifies the X-Chromosome.</title>
        <authorList>
            <person name="Serra L."/>
            <person name="Macchietto M."/>
            <person name="Macias-Munoz A."/>
            <person name="McGill C.J."/>
            <person name="Rodriguez I.M."/>
            <person name="Rodriguez B."/>
            <person name="Murad R."/>
            <person name="Mortazavi A."/>
        </authorList>
    </citation>
    <scope>NUCLEOTIDE SEQUENCE [LARGE SCALE GENOMIC DNA]</scope>
    <source>
        <strain evidence="15 16">ALL</strain>
    </source>
</reference>
<comment type="caution">
    <text evidence="15">The sequence shown here is derived from an EMBL/GenBank/DDBJ whole genome shotgun (WGS) entry which is preliminary data.</text>
</comment>
<dbReference type="GO" id="GO:0005929">
    <property type="term" value="C:cilium"/>
    <property type="evidence" value="ECO:0007669"/>
    <property type="project" value="UniProtKB-SubCell"/>
</dbReference>
<dbReference type="AlphaFoldDB" id="A0A4U8UR25"/>
<protein>
    <recommendedName>
        <fullName evidence="5">Transmembrane protein 138</fullName>
    </recommendedName>
</protein>
<feature type="transmembrane region" description="Helical" evidence="14">
    <location>
        <begin position="109"/>
        <end position="132"/>
    </location>
</feature>
<evidence type="ECO:0000256" key="7">
    <source>
        <dbReference type="ARBA" id="ARBA00022692"/>
    </source>
</evidence>
<accession>A0A4U8UR25</accession>
<evidence type="ECO:0000256" key="3">
    <source>
        <dbReference type="ARBA" id="ARBA00004138"/>
    </source>
</evidence>
<proteinExistence type="inferred from homology"/>
<evidence type="ECO:0000256" key="1">
    <source>
        <dbReference type="ARBA" id="ARBA00003709"/>
    </source>
</evidence>
<dbReference type="EMBL" id="CM016762">
    <property type="protein sequence ID" value="TMS35531.1"/>
    <property type="molecule type" value="Genomic_DNA"/>
</dbReference>
<gene>
    <name evidence="15" type="ORF">L596_002916</name>
</gene>
<reference evidence="15 16" key="1">
    <citation type="journal article" date="2015" name="Genome Biol.">
        <title>Comparative genomics of Steinernema reveals deeply conserved gene regulatory networks.</title>
        <authorList>
            <person name="Dillman A.R."/>
            <person name="Macchietto M."/>
            <person name="Porter C.F."/>
            <person name="Rogers A."/>
            <person name="Williams B."/>
            <person name="Antoshechkin I."/>
            <person name="Lee M.M."/>
            <person name="Goodwin Z."/>
            <person name="Lu X."/>
            <person name="Lewis E.E."/>
            <person name="Goodrich-Blair H."/>
            <person name="Stock S.P."/>
            <person name="Adams B.J."/>
            <person name="Sternberg P.W."/>
            <person name="Mortazavi A."/>
        </authorList>
    </citation>
    <scope>NUCLEOTIDE SEQUENCE [LARGE SCALE GENOMIC DNA]</scope>
    <source>
        <strain evidence="15 16">ALL</strain>
    </source>
</reference>
<dbReference type="GO" id="GO:0030030">
    <property type="term" value="P:cell projection organization"/>
    <property type="evidence" value="ECO:0007669"/>
    <property type="project" value="UniProtKB-KW"/>
</dbReference>
<organism evidence="15 16">
    <name type="scientific">Steinernema carpocapsae</name>
    <name type="common">Entomopathogenic nematode</name>
    <dbReference type="NCBI Taxonomy" id="34508"/>
    <lineage>
        <taxon>Eukaryota</taxon>
        <taxon>Metazoa</taxon>
        <taxon>Ecdysozoa</taxon>
        <taxon>Nematoda</taxon>
        <taxon>Chromadorea</taxon>
        <taxon>Rhabditida</taxon>
        <taxon>Tylenchina</taxon>
        <taxon>Panagrolaimomorpha</taxon>
        <taxon>Strongyloidoidea</taxon>
        <taxon>Steinernematidae</taxon>
        <taxon>Steinernema</taxon>
    </lineage>
</organism>
<evidence type="ECO:0000256" key="13">
    <source>
        <dbReference type="ARBA" id="ARBA00023273"/>
    </source>
</evidence>
<dbReference type="InterPro" id="IPR024133">
    <property type="entry name" value="TM_138"/>
</dbReference>
<evidence type="ECO:0000256" key="5">
    <source>
        <dbReference type="ARBA" id="ARBA00014515"/>
    </source>
</evidence>
<dbReference type="Pfam" id="PF14935">
    <property type="entry name" value="TMEM138"/>
    <property type="match status" value="1"/>
</dbReference>
<dbReference type="EMBL" id="AZBU02000001">
    <property type="protein sequence ID" value="TMS35531.1"/>
    <property type="molecule type" value="Genomic_DNA"/>
</dbReference>
<evidence type="ECO:0000313" key="16">
    <source>
        <dbReference type="Proteomes" id="UP000298663"/>
    </source>
</evidence>
<feature type="transmembrane region" description="Helical" evidence="14">
    <location>
        <begin position="47"/>
        <end position="73"/>
    </location>
</feature>
<keyword evidence="8" id="KW-0970">Cilium biogenesis/degradation</keyword>
<feature type="transmembrane region" description="Helical" evidence="14">
    <location>
        <begin position="80"/>
        <end position="97"/>
    </location>
</feature>
<evidence type="ECO:0000256" key="12">
    <source>
        <dbReference type="ARBA" id="ARBA00023180"/>
    </source>
</evidence>
<dbReference type="GO" id="GO:0005774">
    <property type="term" value="C:vacuolar membrane"/>
    <property type="evidence" value="ECO:0007669"/>
    <property type="project" value="UniProtKB-SubCell"/>
</dbReference>
<keyword evidence="12" id="KW-0325">Glycoprotein</keyword>
<evidence type="ECO:0000256" key="11">
    <source>
        <dbReference type="ARBA" id="ARBA00023136"/>
    </source>
</evidence>
<evidence type="ECO:0000256" key="4">
    <source>
        <dbReference type="ARBA" id="ARBA00010572"/>
    </source>
</evidence>
<dbReference type="OrthoDB" id="189688at2759"/>
<comment type="similarity">
    <text evidence="4">Belongs to the TMEM138 family.</text>
</comment>
<evidence type="ECO:0000256" key="9">
    <source>
        <dbReference type="ARBA" id="ARBA00022989"/>
    </source>
</evidence>
<evidence type="ECO:0000256" key="14">
    <source>
        <dbReference type="SAM" id="Phobius"/>
    </source>
</evidence>
<dbReference type="PANTHER" id="PTHR13306:SF6">
    <property type="entry name" value="TRANSMEMBRANE PROTEIN 138"/>
    <property type="match status" value="1"/>
</dbReference>
<feature type="transmembrane region" description="Helical" evidence="14">
    <location>
        <begin position="7"/>
        <end position="27"/>
    </location>
</feature>
<keyword evidence="6" id="KW-0926">Vacuole</keyword>